<dbReference type="Proteomes" id="UP001140234">
    <property type="component" value="Unassembled WGS sequence"/>
</dbReference>
<reference evidence="1" key="1">
    <citation type="submission" date="2022-07" db="EMBL/GenBank/DDBJ databases">
        <title>Phylogenomic reconstructions and comparative analyses of Kickxellomycotina fungi.</title>
        <authorList>
            <person name="Reynolds N.K."/>
            <person name="Stajich J.E."/>
            <person name="Barry K."/>
            <person name="Grigoriev I.V."/>
            <person name="Crous P."/>
            <person name="Smith M.E."/>
        </authorList>
    </citation>
    <scope>NUCLEOTIDE SEQUENCE</scope>
    <source>
        <strain evidence="1">CBS 109366</strain>
    </source>
</reference>
<name>A0ACC1JMB6_9FUNG</name>
<keyword evidence="2" id="KW-1185">Reference proteome</keyword>
<sequence>ENYATSEYIAEFWNSLTNLTMVTLAALGIYSVVKNGHGKRVLAMYVAQLVVGLGSATFHATLKYTTQMLDELPMLYLSSIGLYFVIELDRKVRYGFKMPLAIGAVQATVTLVYLLWVNDPVFHQVAFAVSVCAGVFFGYRRLHEMEISGSTRRLLFRLNLFGCLGMLAGFLVWNVDNIFCHQLRSYRAYVGAPLDAVLQLHGWWHILTAYGCSGLLLWGHMLRLARLRQDHLYALRTFLGVFPYIDIRQPKKID</sequence>
<dbReference type="EMBL" id="JANBUJ010002882">
    <property type="protein sequence ID" value="KAJ2762832.1"/>
    <property type="molecule type" value="Genomic_DNA"/>
</dbReference>
<evidence type="ECO:0000313" key="2">
    <source>
        <dbReference type="Proteomes" id="UP001140234"/>
    </source>
</evidence>
<proteinExistence type="predicted"/>
<accession>A0ACC1JMB6</accession>
<organism evidence="1 2">
    <name type="scientific">Coemansia nantahalensis</name>
    <dbReference type="NCBI Taxonomy" id="2789366"/>
    <lineage>
        <taxon>Eukaryota</taxon>
        <taxon>Fungi</taxon>
        <taxon>Fungi incertae sedis</taxon>
        <taxon>Zoopagomycota</taxon>
        <taxon>Kickxellomycotina</taxon>
        <taxon>Kickxellomycetes</taxon>
        <taxon>Kickxellales</taxon>
        <taxon>Kickxellaceae</taxon>
        <taxon>Coemansia</taxon>
    </lineage>
</organism>
<feature type="non-terminal residue" evidence="1">
    <location>
        <position position="1"/>
    </location>
</feature>
<comment type="caution">
    <text evidence="1">The sequence shown here is derived from an EMBL/GenBank/DDBJ whole genome shotgun (WGS) entry which is preliminary data.</text>
</comment>
<protein>
    <submittedName>
        <fullName evidence="1">Alkaline ceramidase ydc1</fullName>
    </submittedName>
</protein>
<gene>
    <name evidence="1" type="primary">YDC1_3</name>
    <name evidence="1" type="ORF">IWQ57_005707</name>
</gene>
<evidence type="ECO:0000313" key="1">
    <source>
        <dbReference type="EMBL" id="KAJ2762832.1"/>
    </source>
</evidence>